<reference evidence="1 2" key="1">
    <citation type="submission" date="2020-10" db="EMBL/GenBank/DDBJ databases">
        <title>Complete genome sequence of Paludibaculum fermentans P105T, a facultatively anaerobic acidobacterium capable of dissimilatory Fe(III) reduction.</title>
        <authorList>
            <person name="Dedysh S.N."/>
            <person name="Beletsky A.V."/>
            <person name="Kulichevskaya I.S."/>
            <person name="Mardanov A.V."/>
            <person name="Ravin N.V."/>
        </authorList>
    </citation>
    <scope>NUCLEOTIDE SEQUENCE [LARGE SCALE GENOMIC DNA]</scope>
    <source>
        <strain evidence="1 2">P105</strain>
    </source>
</reference>
<sequence length="349" mass="39920">MDAGYNRILETGLLPDWLLRIGIRRLVAERLSDELQGGVEAQAERLARFLAQLRQSPIAIHPDAANAQHYEVPAEFYGLVLGPHRKYSCALWTDEVRDLAQAEQAMLALTCKRARLEDGQDVLELGCGWGSLSLFMAARYPNSRILAVSNSRSQKAYIDGEAARRGLSNLEVVTSDMNDFSTTRGFDRIVSVEMFEHMRNYAELLLRISSWSRPNALLFVHIFAHSRVAYPFEVRGASDWMAQHFFTGGIMPSDDLLLNFQDHFRIRDHWRHSGVHYQKTSEAWLQLMDQHKSEVLAIFSKTYGESEAHRWLHRWRIFFLACAELFGFAGGQEWIVAHYLFENAAGQAD</sequence>
<dbReference type="Gene3D" id="3.40.50.150">
    <property type="entry name" value="Vaccinia Virus protein VP39"/>
    <property type="match status" value="1"/>
</dbReference>
<accession>A0A7S7NY29</accession>
<dbReference type="PANTHER" id="PTHR43832">
    <property type="match status" value="1"/>
</dbReference>
<dbReference type="EMBL" id="CP063849">
    <property type="protein sequence ID" value="QOY91894.1"/>
    <property type="molecule type" value="Genomic_DNA"/>
</dbReference>
<evidence type="ECO:0000313" key="2">
    <source>
        <dbReference type="Proteomes" id="UP000593892"/>
    </source>
</evidence>
<keyword evidence="1" id="KW-0808">Transferase</keyword>
<dbReference type="FunFam" id="3.40.50.150:FF:000554">
    <property type="entry name" value="Cation-transporting ATPase"/>
    <property type="match status" value="1"/>
</dbReference>
<proteinExistence type="predicted"/>
<name>A0A7S7NY29_PALFE</name>
<dbReference type="KEGG" id="pfer:IRI77_02735"/>
<protein>
    <submittedName>
        <fullName evidence="1">Class I SAM-dependent methyltransferase</fullName>
    </submittedName>
</protein>
<organism evidence="1 2">
    <name type="scientific">Paludibaculum fermentans</name>
    <dbReference type="NCBI Taxonomy" id="1473598"/>
    <lineage>
        <taxon>Bacteria</taxon>
        <taxon>Pseudomonadati</taxon>
        <taxon>Acidobacteriota</taxon>
        <taxon>Terriglobia</taxon>
        <taxon>Bryobacterales</taxon>
        <taxon>Bryobacteraceae</taxon>
        <taxon>Paludibaculum</taxon>
    </lineage>
</organism>
<dbReference type="InterPro" id="IPR029063">
    <property type="entry name" value="SAM-dependent_MTases_sf"/>
</dbReference>
<dbReference type="GO" id="GO:0032259">
    <property type="term" value="P:methylation"/>
    <property type="evidence" value="ECO:0007669"/>
    <property type="project" value="UniProtKB-KW"/>
</dbReference>
<dbReference type="Proteomes" id="UP000593892">
    <property type="component" value="Chromosome"/>
</dbReference>
<keyword evidence="1" id="KW-0489">Methyltransferase</keyword>
<keyword evidence="2" id="KW-1185">Reference proteome</keyword>
<dbReference type="AlphaFoldDB" id="A0A7S7NY29"/>
<dbReference type="SUPFAM" id="SSF53335">
    <property type="entry name" value="S-adenosyl-L-methionine-dependent methyltransferases"/>
    <property type="match status" value="1"/>
</dbReference>
<dbReference type="CDD" id="cd02440">
    <property type="entry name" value="AdoMet_MTases"/>
    <property type="match status" value="1"/>
</dbReference>
<dbReference type="GO" id="GO:0008168">
    <property type="term" value="F:methyltransferase activity"/>
    <property type="evidence" value="ECO:0007669"/>
    <property type="project" value="UniProtKB-KW"/>
</dbReference>
<evidence type="ECO:0000313" key="1">
    <source>
        <dbReference type="EMBL" id="QOY91894.1"/>
    </source>
</evidence>
<gene>
    <name evidence="1" type="ORF">IRI77_02735</name>
</gene>
<dbReference type="Pfam" id="PF02353">
    <property type="entry name" value="CMAS"/>
    <property type="match status" value="1"/>
</dbReference>
<dbReference type="PANTHER" id="PTHR43832:SF1">
    <property type="entry name" value="S-ADENOSYL-L-METHIONINE-DEPENDENT METHYLTRANSFERASES SUPERFAMILY PROTEIN"/>
    <property type="match status" value="1"/>
</dbReference>